<evidence type="ECO:0000256" key="2">
    <source>
        <dbReference type="ARBA" id="ARBA00023125"/>
    </source>
</evidence>
<keyword evidence="7" id="KW-1185">Reference proteome</keyword>
<dbReference type="InterPro" id="IPR001647">
    <property type="entry name" value="HTH_TetR"/>
</dbReference>
<dbReference type="PROSITE" id="PS50977">
    <property type="entry name" value="HTH_TETR_2"/>
    <property type="match status" value="1"/>
</dbReference>
<dbReference type="Gene3D" id="1.10.10.60">
    <property type="entry name" value="Homeodomain-like"/>
    <property type="match status" value="1"/>
</dbReference>
<protein>
    <submittedName>
        <fullName evidence="6">TetR family transcriptional regulator</fullName>
    </submittedName>
</protein>
<dbReference type="PANTHER" id="PTHR30055:SF238">
    <property type="entry name" value="MYCOFACTOCIN BIOSYNTHESIS TRANSCRIPTIONAL REGULATOR MFTR-RELATED"/>
    <property type="match status" value="1"/>
</dbReference>
<dbReference type="InterPro" id="IPR041347">
    <property type="entry name" value="MftR_C"/>
</dbReference>
<dbReference type="AlphaFoldDB" id="A0A917LFD4"/>
<feature type="domain" description="HTH tetR-type" evidence="5">
    <location>
        <begin position="16"/>
        <end position="76"/>
    </location>
</feature>
<reference evidence="6" key="1">
    <citation type="journal article" date="2014" name="Int. J. Syst. Evol. Microbiol.">
        <title>Complete genome sequence of Corynebacterium casei LMG S-19264T (=DSM 44701T), isolated from a smear-ripened cheese.</title>
        <authorList>
            <consortium name="US DOE Joint Genome Institute (JGI-PGF)"/>
            <person name="Walter F."/>
            <person name="Albersmeier A."/>
            <person name="Kalinowski J."/>
            <person name="Ruckert C."/>
        </authorList>
    </citation>
    <scope>NUCLEOTIDE SEQUENCE</scope>
    <source>
        <strain evidence="6">CCM 7905</strain>
    </source>
</reference>
<dbReference type="PANTHER" id="PTHR30055">
    <property type="entry name" value="HTH-TYPE TRANSCRIPTIONAL REGULATOR RUTR"/>
    <property type="match status" value="1"/>
</dbReference>
<dbReference type="GO" id="GO:0000976">
    <property type="term" value="F:transcription cis-regulatory region binding"/>
    <property type="evidence" value="ECO:0007669"/>
    <property type="project" value="TreeGrafter"/>
</dbReference>
<proteinExistence type="predicted"/>
<reference evidence="6" key="2">
    <citation type="submission" date="2020-09" db="EMBL/GenBank/DDBJ databases">
        <authorList>
            <person name="Sun Q."/>
            <person name="Sedlacek I."/>
        </authorList>
    </citation>
    <scope>NUCLEOTIDE SEQUENCE</scope>
    <source>
        <strain evidence="6">CCM 7905</strain>
    </source>
</reference>
<evidence type="ECO:0000259" key="5">
    <source>
        <dbReference type="PROSITE" id="PS50977"/>
    </source>
</evidence>
<gene>
    <name evidence="6" type="ORF">GCM10007304_35440</name>
</gene>
<dbReference type="Gene3D" id="1.10.357.10">
    <property type="entry name" value="Tetracycline Repressor, domain 2"/>
    <property type="match status" value="1"/>
</dbReference>
<sequence length="209" mass="23046">MDRVTTNPSLRDRKKAATRAALSAAAIKLGRCLGFEVVTAEAIAAEAGVSTRTFHNYFSSKEEAALHYLEEGAFEWVELLRQRPASEPFWESLRHIVLGIIDDPDRDIHETMEVAKMVESTPNLLARKLELDSTLSQAFTDAIAERIGMDSRADLYPRMLQSIIGAAVSAALALWESGESHASSARELVEQSLAQLEHGFVDPVPLKQN</sequence>
<dbReference type="Proteomes" id="UP000654257">
    <property type="component" value="Unassembled WGS sequence"/>
</dbReference>
<dbReference type="Pfam" id="PF17754">
    <property type="entry name" value="TetR_C_14"/>
    <property type="match status" value="1"/>
</dbReference>
<evidence type="ECO:0000256" key="1">
    <source>
        <dbReference type="ARBA" id="ARBA00023015"/>
    </source>
</evidence>
<dbReference type="GO" id="GO:0003700">
    <property type="term" value="F:DNA-binding transcription factor activity"/>
    <property type="evidence" value="ECO:0007669"/>
    <property type="project" value="TreeGrafter"/>
</dbReference>
<evidence type="ECO:0000313" key="7">
    <source>
        <dbReference type="Proteomes" id="UP000654257"/>
    </source>
</evidence>
<feature type="DNA-binding region" description="H-T-H motif" evidence="4">
    <location>
        <begin position="39"/>
        <end position="58"/>
    </location>
</feature>
<dbReference type="Pfam" id="PF00440">
    <property type="entry name" value="TetR_N"/>
    <property type="match status" value="1"/>
</dbReference>
<comment type="caution">
    <text evidence="6">The sequence shown here is derived from an EMBL/GenBank/DDBJ whole genome shotgun (WGS) entry which is preliminary data.</text>
</comment>
<accession>A0A917LFD4</accession>
<keyword evidence="2 4" id="KW-0238">DNA-binding</keyword>
<keyword evidence="3" id="KW-0804">Transcription</keyword>
<evidence type="ECO:0000256" key="4">
    <source>
        <dbReference type="PROSITE-ProRule" id="PRU00335"/>
    </source>
</evidence>
<name>A0A917LFD4_9NOCA</name>
<dbReference type="SUPFAM" id="SSF46689">
    <property type="entry name" value="Homeodomain-like"/>
    <property type="match status" value="1"/>
</dbReference>
<keyword evidence="1" id="KW-0805">Transcription regulation</keyword>
<organism evidence="6 7">
    <name type="scientific">Rhodococcoides trifolii</name>
    <dbReference type="NCBI Taxonomy" id="908250"/>
    <lineage>
        <taxon>Bacteria</taxon>
        <taxon>Bacillati</taxon>
        <taxon>Actinomycetota</taxon>
        <taxon>Actinomycetes</taxon>
        <taxon>Mycobacteriales</taxon>
        <taxon>Nocardiaceae</taxon>
        <taxon>Rhodococcoides</taxon>
    </lineage>
</organism>
<dbReference type="InterPro" id="IPR009057">
    <property type="entry name" value="Homeodomain-like_sf"/>
</dbReference>
<dbReference type="InterPro" id="IPR050109">
    <property type="entry name" value="HTH-type_TetR-like_transc_reg"/>
</dbReference>
<dbReference type="EMBL" id="BMCU01000004">
    <property type="protein sequence ID" value="GGG18392.1"/>
    <property type="molecule type" value="Genomic_DNA"/>
</dbReference>
<evidence type="ECO:0000313" key="6">
    <source>
        <dbReference type="EMBL" id="GGG18392.1"/>
    </source>
</evidence>
<evidence type="ECO:0000256" key="3">
    <source>
        <dbReference type="ARBA" id="ARBA00023163"/>
    </source>
</evidence>